<dbReference type="RefSeq" id="WP_024070870.1">
    <property type="nucleotide sequence ID" value="NC_023062.1"/>
</dbReference>
<proteinExistence type="predicted"/>
<evidence type="ECO:0008006" key="3">
    <source>
        <dbReference type="Google" id="ProtNLM"/>
    </source>
</evidence>
<evidence type="ECO:0000313" key="2">
    <source>
        <dbReference type="Proteomes" id="UP000018745"/>
    </source>
</evidence>
<protein>
    <recommendedName>
        <fullName evidence="3">NIF system FeS cluster assembly NifU N-terminal domain-containing protein</fullName>
    </recommendedName>
</protein>
<gene>
    <name evidence="1" type="ORF">OVS_00315</name>
</gene>
<dbReference type="EMBL" id="CP006935">
    <property type="protein sequence ID" value="AHC40091.1"/>
    <property type="molecule type" value="Genomic_DNA"/>
</dbReference>
<accession>A0ABM5P0W6</accession>
<evidence type="ECO:0000313" key="1">
    <source>
        <dbReference type="EMBL" id="AHC40091.1"/>
    </source>
</evidence>
<name>A0ABM5P0W6_9MOLU</name>
<reference evidence="1 2" key="1">
    <citation type="journal article" date="2014" name="Genome Announc.">
        <title>Complete Genome Sequence of Mycoplasma ovis Strain Michigan, a Hemoplasma of Sheep with Two Distinct 16S rRNA Genes.</title>
        <authorList>
            <person name="Deshuillers P.L."/>
            <person name="Santos A.P."/>
            <person name="do Nascimento N.C."/>
            <person name="Hampel J.A."/>
            <person name="Bergin I.L."/>
            <person name="Dyson M.C."/>
            <person name="Messick J.B."/>
        </authorList>
    </citation>
    <scope>NUCLEOTIDE SEQUENCE [LARGE SCALE GENOMIC DNA]</scope>
    <source>
        <strain evidence="1 2">Michigan</strain>
    </source>
</reference>
<sequence length="135" mass="15370">MYQDSIYWLSGLKKFSSKEQRKGILIQPNQELGCQDSIQVSLNSKPIISSIQLEMQGCVLLKATTNALCLCIEKKNKLEGLEIIDNFLSMIRGEKFNSNLLDENLKLFEKFKLALSRRNCLIMGALELKKALENN</sequence>
<dbReference type="SUPFAM" id="SSF82649">
    <property type="entry name" value="SufE/NifU"/>
    <property type="match status" value="1"/>
</dbReference>
<keyword evidence="2" id="KW-1185">Reference proteome</keyword>
<dbReference type="Proteomes" id="UP000018745">
    <property type="component" value="Chromosome"/>
</dbReference>
<dbReference type="Gene3D" id="3.90.1010.10">
    <property type="match status" value="1"/>
</dbReference>
<organism evidence="1 2">
    <name type="scientific">Mycoplasma ovis str. Michigan</name>
    <dbReference type="NCBI Taxonomy" id="1415773"/>
    <lineage>
        <taxon>Bacteria</taxon>
        <taxon>Bacillati</taxon>
        <taxon>Mycoplasmatota</taxon>
        <taxon>Mollicutes</taxon>
        <taxon>Mycoplasmataceae</taxon>
        <taxon>Mycoplasma</taxon>
    </lineage>
</organism>